<dbReference type="EMBL" id="JACHHG010000001">
    <property type="protein sequence ID" value="MBB6096731.1"/>
    <property type="molecule type" value="Genomic_DNA"/>
</dbReference>
<dbReference type="GO" id="GO:0030288">
    <property type="term" value="C:outer membrane-bounded periplasmic space"/>
    <property type="evidence" value="ECO:0007669"/>
    <property type="project" value="TreeGrafter"/>
</dbReference>
<organism evidence="4 5">
    <name type="scientific">Deinobacterium chartae</name>
    <dbReference type="NCBI Taxonomy" id="521158"/>
    <lineage>
        <taxon>Bacteria</taxon>
        <taxon>Thermotogati</taxon>
        <taxon>Deinococcota</taxon>
        <taxon>Deinococci</taxon>
        <taxon>Deinococcales</taxon>
        <taxon>Deinococcaceae</taxon>
        <taxon>Deinobacterium</taxon>
    </lineage>
</organism>
<dbReference type="GO" id="GO:0004252">
    <property type="term" value="F:serine-type endopeptidase activity"/>
    <property type="evidence" value="ECO:0007669"/>
    <property type="project" value="UniProtKB-EC"/>
</dbReference>
<evidence type="ECO:0000313" key="5">
    <source>
        <dbReference type="Proteomes" id="UP000569951"/>
    </source>
</evidence>
<dbReference type="Pfam" id="PF03572">
    <property type="entry name" value="Peptidase_S41"/>
    <property type="match status" value="1"/>
</dbReference>
<dbReference type="PANTHER" id="PTHR32060:SF30">
    <property type="entry name" value="CARBOXY-TERMINAL PROCESSING PROTEASE CTPA"/>
    <property type="match status" value="1"/>
</dbReference>
<protein>
    <submittedName>
        <fullName evidence="4">Carboxyl-terminal processing protease</fullName>
        <ecNumber evidence="4">3.4.21.102</ecNumber>
    </submittedName>
</protein>
<reference evidence="4 5" key="1">
    <citation type="submission" date="2020-08" db="EMBL/GenBank/DDBJ databases">
        <title>Genomic Encyclopedia of Type Strains, Phase IV (KMG-IV): sequencing the most valuable type-strain genomes for metagenomic binning, comparative biology and taxonomic classification.</title>
        <authorList>
            <person name="Goeker M."/>
        </authorList>
    </citation>
    <scope>NUCLEOTIDE SEQUENCE [LARGE SCALE GENOMIC DNA]</scope>
    <source>
        <strain evidence="4 5">DSM 21458</strain>
    </source>
</reference>
<dbReference type="InterPro" id="IPR005151">
    <property type="entry name" value="Tail-specific_protease"/>
</dbReference>
<comment type="caution">
    <text evidence="4">The sequence shown here is derived from an EMBL/GenBank/DDBJ whole genome shotgun (WGS) entry which is preliminary data.</text>
</comment>
<dbReference type="CDD" id="cd06567">
    <property type="entry name" value="Peptidase_S41"/>
    <property type="match status" value="1"/>
</dbReference>
<dbReference type="Gene3D" id="3.90.226.10">
    <property type="entry name" value="2-enoyl-CoA Hydratase, Chain A, domain 1"/>
    <property type="match status" value="1"/>
</dbReference>
<dbReference type="GO" id="GO:0006508">
    <property type="term" value="P:proteolysis"/>
    <property type="evidence" value="ECO:0007669"/>
    <property type="project" value="UniProtKB-KW"/>
</dbReference>
<dbReference type="SUPFAM" id="SSF52096">
    <property type="entry name" value="ClpP/crotonase"/>
    <property type="match status" value="1"/>
</dbReference>
<keyword evidence="4" id="KW-0645">Protease</keyword>
<evidence type="ECO:0000313" key="4">
    <source>
        <dbReference type="EMBL" id="MBB6096731.1"/>
    </source>
</evidence>
<keyword evidence="4" id="KW-0378">Hydrolase</keyword>
<dbReference type="GO" id="GO:0007165">
    <property type="term" value="P:signal transduction"/>
    <property type="evidence" value="ECO:0007669"/>
    <property type="project" value="TreeGrafter"/>
</dbReference>
<feature type="domain" description="Tail specific protease" evidence="3">
    <location>
        <begin position="122"/>
        <end position="322"/>
    </location>
</feature>
<dbReference type="SMART" id="SM00245">
    <property type="entry name" value="TSPc"/>
    <property type="match status" value="1"/>
</dbReference>
<name>A0A841HTJ2_9DEIO</name>
<dbReference type="RefSeq" id="WP_183983487.1">
    <property type="nucleotide sequence ID" value="NZ_JACHHG010000001.1"/>
</dbReference>
<dbReference type="PANTHER" id="PTHR32060">
    <property type="entry name" value="TAIL-SPECIFIC PROTEASE"/>
    <property type="match status" value="1"/>
</dbReference>
<feature type="signal peptide" evidence="2">
    <location>
        <begin position="1"/>
        <end position="20"/>
    </location>
</feature>
<keyword evidence="2" id="KW-0732">Signal</keyword>
<dbReference type="AlphaFoldDB" id="A0A841HTJ2"/>
<dbReference type="Gene3D" id="3.30.750.44">
    <property type="match status" value="1"/>
</dbReference>
<dbReference type="InterPro" id="IPR029045">
    <property type="entry name" value="ClpP/crotonase-like_dom_sf"/>
</dbReference>
<dbReference type="EC" id="3.4.21.102" evidence="4"/>
<feature type="chain" id="PRO_5032900749" evidence="2">
    <location>
        <begin position="21"/>
        <end position="336"/>
    </location>
</feature>
<sequence length="336" mass="36644">MSRRALLTLLAACTGLPALAAPSPAETFEQVWTLIERRYIYRARFEPRSPLSPLPLPRKSDAALPDALRRELLWQLGTWQDVRDYYLERIRQTADADAAQRLIGEAVSWLRDDHSVYYPPERARQVRALYPDLPCLPLSGATETSSRQVSAQLLGTVGVLRIPDFEGFARPAEVEAALADLETRGARAFVLDLRGNPGGQLLAMTRTAALFERGLLWRLRLRGSFPTPLPTWPPLGTPRFHQPLAILIDANVHSAAEGFAGGLQARGRARIFGQTPSAGNVEAVMPYCLEGGALVMVATGQLAPMGSASWEGQGVRPDETGGLEEAARWAGSQASD</sequence>
<dbReference type="Proteomes" id="UP000569951">
    <property type="component" value="Unassembled WGS sequence"/>
</dbReference>
<evidence type="ECO:0000256" key="2">
    <source>
        <dbReference type="SAM" id="SignalP"/>
    </source>
</evidence>
<feature type="region of interest" description="Disordered" evidence="1">
    <location>
        <begin position="308"/>
        <end position="336"/>
    </location>
</feature>
<keyword evidence="5" id="KW-1185">Reference proteome</keyword>
<evidence type="ECO:0000259" key="3">
    <source>
        <dbReference type="SMART" id="SM00245"/>
    </source>
</evidence>
<accession>A0A841HTJ2</accession>
<gene>
    <name evidence="4" type="ORF">HNR42_000143</name>
</gene>
<proteinExistence type="predicted"/>
<evidence type="ECO:0000256" key="1">
    <source>
        <dbReference type="SAM" id="MobiDB-lite"/>
    </source>
</evidence>